<dbReference type="OrthoDB" id="10063667at2759"/>
<dbReference type="SUPFAM" id="SSF56672">
    <property type="entry name" value="DNA/RNA polymerases"/>
    <property type="match status" value="1"/>
</dbReference>
<evidence type="ECO:0000256" key="6">
    <source>
        <dbReference type="ARBA" id="ARBA00022918"/>
    </source>
</evidence>
<keyword evidence="3" id="KW-0540">Nuclease</keyword>
<evidence type="ECO:0000259" key="7">
    <source>
        <dbReference type="Pfam" id="PF17917"/>
    </source>
</evidence>
<reference evidence="8" key="1">
    <citation type="submission" date="2021-02" db="EMBL/GenBank/DDBJ databases">
        <authorList>
            <person name="Nowell W R."/>
        </authorList>
    </citation>
    <scope>NUCLEOTIDE SEQUENCE</scope>
    <source>
        <strain evidence="8">Ploen Becks lab</strain>
    </source>
</reference>
<dbReference type="Gene3D" id="3.30.70.270">
    <property type="match status" value="1"/>
</dbReference>
<dbReference type="InterPro" id="IPR043502">
    <property type="entry name" value="DNA/RNA_pol_sf"/>
</dbReference>
<protein>
    <recommendedName>
        <fullName evidence="7">Reverse transcriptase RNase H-like domain-containing protein</fullName>
    </recommendedName>
</protein>
<dbReference type="CDD" id="cd09274">
    <property type="entry name" value="RNase_HI_RT_Ty3"/>
    <property type="match status" value="1"/>
</dbReference>
<evidence type="ECO:0000256" key="2">
    <source>
        <dbReference type="ARBA" id="ARBA00022695"/>
    </source>
</evidence>
<dbReference type="GO" id="GO:0003964">
    <property type="term" value="F:RNA-directed DNA polymerase activity"/>
    <property type="evidence" value="ECO:0007669"/>
    <property type="project" value="UniProtKB-KW"/>
</dbReference>
<keyword evidence="5" id="KW-0378">Hydrolase</keyword>
<dbReference type="GO" id="GO:0016787">
    <property type="term" value="F:hydrolase activity"/>
    <property type="evidence" value="ECO:0007669"/>
    <property type="project" value="UniProtKB-KW"/>
</dbReference>
<dbReference type="PANTHER" id="PTHR34072">
    <property type="entry name" value="ENZYMATIC POLYPROTEIN-RELATED"/>
    <property type="match status" value="1"/>
</dbReference>
<evidence type="ECO:0000313" key="9">
    <source>
        <dbReference type="Proteomes" id="UP000663879"/>
    </source>
</evidence>
<evidence type="ECO:0000256" key="5">
    <source>
        <dbReference type="ARBA" id="ARBA00022801"/>
    </source>
</evidence>
<dbReference type="InterPro" id="IPR043128">
    <property type="entry name" value="Rev_trsase/Diguanyl_cyclase"/>
</dbReference>
<dbReference type="GO" id="GO:0004519">
    <property type="term" value="F:endonuclease activity"/>
    <property type="evidence" value="ECO:0007669"/>
    <property type="project" value="UniProtKB-KW"/>
</dbReference>
<proteinExistence type="predicted"/>
<keyword evidence="2" id="KW-0548">Nucleotidyltransferase</keyword>
<evidence type="ECO:0000256" key="3">
    <source>
        <dbReference type="ARBA" id="ARBA00022722"/>
    </source>
</evidence>
<name>A0A814JG98_9BILA</name>
<accession>A0A814JG98</accession>
<dbReference type="InterPro" id="IPR041373">
    <property type="entry name" value="RT_RNaseH"/>
</dbReference>
<organism evidence="8 9">
    <name type="scientific">Brachionus calyciflorus</name>
    <dbReference type="NCBI Taxonomy" id="104777"/>
    <lineage>
        <taxon>Eukaryota</taxon>
        <taxon>Metazoa</taxon>
        <taxon>Spiralia</taxon>
        <taxon>Gnathifera</taxon>
        <taxon>Rotifera</taxon>
        <taxon>Eurotatoria</taxon>
        <taxon>Monogononta</taxon>
        <taxon>Pseudotrocha</taxon>
        <taxon>Ploima</taxon>
        <taxon>Brachionidae</taxon>
        <taxon>Brachionus</taxon>
    </lineage>
</organism>
<comment type="caution">
    <text evidence="8">The sequence shown here is derived from an EMBL/GenBank/DDBJ whole genome shotgun (WGS) entry which is preliminary data.</text>
</comment>
<dbReference type="EMBL" id="CAJNOC010004855">
    <property type="protein sequence ID" value="CAF1035467.1"/>
    <property type="molecule type" value="Genomic_DNA"/>
</dbReference>
<feature type="domain" description="Reverse transcriptase RNase H-like" evidence="7">
    <location>
        <begin position="84"/>
        <end position="181"/>
    </location>
</feature>
<keyword evidence="9" id="KW-1185">Reference proteome</keyword>
<evidence type="ECO:0000256" key="1">
    <source>
        <dbReference type="ARBA" id="ARBA00022679"/>
    </source>
</evidence>
<dbReference type="AlphaFoldDB" id="A0A814JG98"/>
<dbReference type="Proteomes" id="UP000663879">
    <property type="component" value="Unassembled WGS sequence"/>
</dbReference>
<dbReference type="Pfam" id="PF17917">
    <property type="entry name" value="RT_RNaseH"/>
    <property type="match status" value="1"/>
</dbReference>
<gene>
    <name evidence="8" type="ORF">OXX778_LOCUS18086</name>
</gene>
<evidence type="ECO:0000313" key="8">
    <source>
        <dbReference type="EMBL" id="CAF1035467.1"/>
    </source>
</evidence>
<sequence>MQKLKIANLKLNQAKCVWFAEKINILGHVVSVKGIEMDKTKIEEIRNRLPPKNVKQTQELLGISFDKLKNLLTSESILRPPVSKRTFYLYTDASQFAMGVVLSQFDENGNEYVVAYASGLFKGYEIHMSISEKEMVLKDLDIIWSVFIFFIVTDHSALTFLMKIKDPMGRVARWSIFISQFDFEIVHRKGRLHKNADYLSRPVLYLRTDNGDTSSRYLDPWEDGCLLHYLQYKKFENGVSKKQVKRVENLA</sequence>
<keyword evidence="4" id="KW-0255">Endonuclease</keyword>
<keyword evidence="6" id="KW-0695">RNA-directed DNA polymerase</keyword>
<keyword evidence="1" id="KW-0808">Transferase</keyword>
<evidence type="ECO:0000256" key="4">
    <source>
        <dbReference type="ARBA" id="ARBA00022759"/>
    </source>
</evidence>